<dbReference type="EMBL" id="JAFLQW010000046">
    <property type="protein sequence ID" value="MBO0347860.1"/>
    <property type="molecule type" value="Genomic_DNA"/>
</dbReference>
<dbReference type="Gene3D" id="3.40.50.150">
    <property type="entry name" value="Vaccinia Virus protein VP39"/>
    <property type="match status" value="1"/>
</dbReference>
<dbReference type="RefSeq" id="WP_207086437.1">
    <property type="nucleotide sequence ID" value="NZ_JAFLQW010000046.1"/>
</dbReference>
<comment type="caution">
    <text evidence="2">The sequence shown here is derived from an EMBL/GenBank/DDBJ whole genome shotgun (WGS) entry which is preliminary data.</text>
</comment>
<proteinExistence type="predicted"/>
<sequence length="276" mass="31558">MKDNFDLKTVEGFGSEWTTFDQSELEESEITEIFTSYFSIFPWENLPNDAVGFDMGCGSGRWAKCVAPKVGTLHCIDASSAALQVAKNNLSELENCQFYQSSVDKITLLDNSMDFGYSLGVLHHIPNTFLGIKGCVEKLKPGAPLLLYLYYAFDNRPFWFRLIWKISDIIRQGISQLPYPIRYGISQIIAVLVYLPLARFSLILEKIGFNVDSIPLSFYRNRSFYVMRNDALDRFGTKLESRFTQDEIRQMMEAAGLINIVFSDLPPYWCSVGYKK</sequence>
<dbReference type="InterPro" id="IPR013216">
    <property type="entry name" value="Methyltransf_11"/>
</dbReference>
<dbReference type="Proteomes" id="UP000664844">
    <property type="component" value="Unassembled WGS sequence"/>
</dbReference>
<dbReference type="InterPro" id="IPR029063">
    <property type="entry name" value="SAM-dependent_MTases_sf"/>
</dbReference>
<keyword evidence="2" id="KW-0808">Transferase</keyword>
<keyword evidence="2" id="KW-0489">Methyltransferase</keyword>
<name>A0ABS3FL73_9CYAN</name>
<keyword evidence="3" id="KW-1185">Reference proteome</keyword>
<gene>
    <name evidence="2" type="ORF">J0895_01795</name>
</gene>
<evidence type="ECO:0000259" key="1">
    <source>
        <dbReference type="Pfam" id="PF08241"/>
    </source>
</evidence>
<dbReference type="GO" id="GO:0008168">
    <property type="term" value="F:methyltransferase activity"/>
    <property type="evidence" value="ECO:0007669"/>
    <property type="project" value="UniProtKB-KW"/>
</dbReference>
<evidence type="ECO:0000313" key="3">
    <source>
        <dbReference type="Proteomes" id="UP000664844"/>
    </source>
</evidence>
<organism evidence="2 3">
    <name type="scientific">Phormidium pseudopriestleyi FRX01</name>
    <dbReference type="NCBI Taxonomy" id="1759528"/>
    <lineage>
        <taxon>Bacteria</taxon>
        <taxon>Bacillati</taxon>
        <taxon>Cyanobacteriota</taxon>
        <taxon>Cyanophyceae</taxon>
        <taxon>Oscillatoriophycideae</taxon>
        <taxon>Oscillatoriales</taxon>
        <taxon>Oscillatoriaceae</taxon>
        <taxon>Phormidium</taxon>
    </lineage>
</organism>
<protein>
    <submittedName>
        <fullName evidence="2">Class I SAM-dependent methyltransferase</fullName>
    </submittedName>
</protein>
<evidence type="ECO:0000313" key="2">
    <source>
        <dbReference type="EMBL" id="MBO0347860.1"/>
    </source>
</evidence>
<feature type="domain" description="Methyltransferase type 11" evidence="1">
    <location>
        <begin position="54"/>
        <end position="145"/>
    </location>
</feature>
<dbReference type="GO" id="GO:0032259">
    <property type="term" value="P:methylation"/>
    <property type="evidence" value="ECO:0007669"/>
    <property type="project" value="UniProtKB-KW"/>
</dbReference>
<accession>A0ABS3FL73</accession>
<reference evidence="2 3" key="1">
    <citation type="submission" date="2021-03" db="EMBL/GenBank/DDBJ databases">
        <title>Metabolic Capacity of the Antarctic Cyanobacterium Phormidium pseudopriestleyi that Sustains Oxygenic Photosynthesis in the Presence of Hydrogen Sulfide.</title>
        <authorList>
            <person name="Lumian J.E."/>
            <person name="Jungblut A.D."/>
            <person name="Dillon M.L."/>
            <person name="Hawes I."/>
            <person name="Doran P.T."/>
            <person name="Mackey T.J."/>
            <person name="Dick G.J."/>
            <person name="Grettenberger C.L."/>
            <person name="Sumner D.Y."/>
        </authorList>
    </citation>
    <scope>NUCLEOTIDE SEQUENCE [LARGE SCALE GENOMIC DNA]</scope>
    <source>
        <strain evidence="2 3">FRX01</strain>
    </source>
</reference>
<dbReference type="Pfam" id="PF08241">
    <property type="entry name" value="Methyltransf_11"/>
    <property type="match status" value="1"/>
</dbReference>
<dbReference type="SUPFAM" id="SSF53335">
    <property type="entry name" value="S-adenosyl-L-methionine-dependent methyltransferases"/>
    <property type="match status" value="1"/>
</dbReference>